<name>A0A484I8Q8_9ARCH</name>
<reference evidence="2 3" key="1">
    <citation type="submission" date="2019-02" db="EMBL/GenBank/DDBJ databases">
        <authorList>
            <person name="Lehtovirta-Morley E L."/>
        </authorList>
    </citation>
    <scope>NUCLEOTIDE SEQUENCE [LARGE SCALE GENOMIC DNA]</scope>
    <source>
        <strain evidence="2">NFRAN1</strain>
    </source>
</reference>
<sequence length="33" mass="3749">MSDISAMLEEDREEEADEEIEEGNDDQTNVFTG</sequence>
<keyword evidence="3" id="KW-1185">Reference proteome</keyword>
<evidence type="ECO:0000313" key="2">
    <source>
        <dbReference type="EMBL" id="VFJ14141.1"/>
    </source>
</evidence>
<dbReference type="Proteomes" id="UP000294299">
    <property type="component" value="Chromosome NFRAN"/>
</dbReference>
<feature type="compositionally biased region" description="Acidic residues" evidence="1">
    <location>
        <begin position="8"/>
        <end position="25"/>
    </location>
</feature>
<evidence type="ECO:0000313" key="3">
    <source>
        <dbReference type="Proteomes" id="UP000294299"/>
    </source>
</evidence>
<evidence type="ECO:0000256" key="1">
    <source>
        <dbReference type="SAM" id="MobiDB-lite"/>
    </source>
</evidence>
<feature type="region of interest" description="Disordered" evidence="1">
    <location>
        <begin position="1"/>
        <end position="33"/>
    </location>
</feature>
<dbReference type="AlphaFoldDB" id="A0A484I8Q8"/>
<proteinExistence type="predicted"/>
<accession>A0A484I8Q8</accession>
<dbReference type="EMBL" id="LR216287">
    <property type="protein sequence ID" value="VFJ14141.1"/>
    <property type="molecule type" value="Genomic_DNA"/>
</dbReference>
<gene>
    <name evidence="2" type="ORF">NFRAN_1819</name>
</gene>
<protein>
    <submittedName>
        <fullName evidence="2">Uncharacterized protein</fullName>
    </submittedName>
</protein>
<dbReference type="KEGG" id="nfn:NFRAN_1819"/>
<organism evidence="2 3">
    <name type="scientific">Candidatus Nitrosocosmicus franklandianus</name>
    <dbReference type="NCBI Taxonomy" id="1798806"/>
    <lineage>
        <taxon>Archaea</taxon>
        <taxon>Nitrososphaerota</taxon>
        <taxon>Nitrososphaeria</taxon>
        <taxon>Nitrososphaerales</taxon>
        <taxon>Nitrososphaeraceae</taxon>
        <taxon>Candidatus Nitrosocosmicus</taxon>
    </lineage>
</organism>